<dbReference type="CDD" id="cd12163">
    <property type="entry name" value="2-Hacid_dh_5"/>
    <property type="match status" value="1"/>
</dbReference>
<feature type="domain" description="D-isomer specific 2-hydroxyacid dehydrogenase NAD-binding" evidence="3">
    <location>
        <begin position="132"/>
        <end position="203"/>
    </location>
</feature>
<feature type="domain" description="D-isomer specific 2-hydroxyacid dehydrogenase NAD-binding" evidence="3">
    <location>
        <begin position="230"/>
        <end position="334"/>
    </location>
</feature>
<evidence type="ECO:0000313" key="5">
    <source>
        <dbReference type="Proteomes" id="UP000193144"/>
    </source>
</evidence>
<dbReference type="GO" id="GO:0016491">
    <property type="term" value="F:oxidoreductase activity"/>
    <property type="evidence" value="ECO:0007669"/>
    <property type="project" value="UniProtKB-KW"/>
</dbReference>
<name>A0A1Y1ZG87_9PLEO</name>
<dbReference type="SUPFAM" id="SSF52283">
    <property type="entry name" value="Formate/glycerate dehydrogenase catalytic domain-like"/>
    <property type="match status" value="1"/>
</dbReference>
<protein>
    <recommendedName>
        <fullName evidence="3">D-isomer specific 2-hydroxyacid dehydrogenase NAD-binding domain-containing protein</fullName>
    </recommendedName>
</protein>
<dbReference type="GO" id="GO:0051287">
    <property type="term" value="F:NAD binding"/>
    <property type="evidence" value="ECO:0007669"/>
    <property type="project" value="InterPro"/>
</dbReference>
<dbReference type="PANTHER" id="PTHR43333">
    <property type="entry name" value="2-HACID_DH_C DOMAIN-CONTAINING PROTEIN"/>
    <property type="match status" value="1"/>
</dbReference>
<dbReference type="InterPro" id="IPR006140">
    <property type="entry name" value="D-isomer_DH_NAD-bd"/>
</dbReference>
<dbReference type="SUPFAM" id="SSF51735">
    <property type="entry name" value="NAD(P)-binding Rossmann-fold domains"/>
    <property type="match status" value="1"/>
</dbReference>
<organism evidence="4 5">
    <name type="scientific">Clohesyomyces aquaticus</name>
    <dbReference type="NCBI Taxonomy" id="1231657"/>
    <lineage>
        <taxon>Eukaryota</taxon>
        <taxon>Fungi</taxon>
        <taxon>Dikarya</taxon>
        <taxon>Ascomycota</taxon>
        <taxon>Pezizomycotina</taxon>
        <taxon>Dothideomycetes</taxon>
        <taxon>Pleosporomycetidae</taxon>
        <taxon>Pleosporales</taxon>
        <taxon>Lindgomycetaceae</taxon>
        <taxon>Clohesyomyces</taxon>
    </lineage>
</organism>
<dbReference type="InterPro" id="IPR029752">
    <property type="entry name" value="D-isomer_DH_CS1"/>
</dbReference>
<dbReference type="PROSITE" id="PS00065">
    <property type="entry name" value="D_2_HYDROXYACID_DH_1"/>
    <property type="match status" value="1"/>
</dbReference>
<keyword evidence="2" id="KW-0520">NAD</keyword>
<proteinExistence type="predicted"/>
<accession>A0A1Y1ZG87</accession>
<evidence type="ECO:0000256" key="2">
    <source>
        <dbReference type="ARBA" id="ARBA00023027"/>
    </source>
</evidence>
<dbReference type="STRING" id="1231657.A0A1Y1ZG87"/>
<keyword evidence="1" id="KW-0560">Oxidoreductase</keyword>
<evidence type="ECO:0000259" key="3">
    <source>
        <dbReference type="Pfam" id="PF02826"/>
    </source>
</evidence>
<dbReference type="PANTHER" id="PTHR43333:SF1">
    <property type="entry name" value="D-ISOMER SPECIFIC 2-HYDROXYACID DEHYDROGENASE NAD-BINDING DOMAIN-CONTAINING PROTEIN"/>
    <property type="match status" value="1"/>
</dbReference>
<evidence type="ECO:0000313" key="4">
    <source>
        <dbReference type="EMBL" id="ORY08845.1"/>
    </source>
</evidence>
<evidence type="ECO:0000256" key="1">
    <source>
        <dbReference type="ARBA" id="ARBA00023002"/>
    </source>
</evidence>
<dbReference type="Pfam" id="PF02826">
    <property type="entry name" value="2-Hacid_dh_C"/>
    <property type="match status" value="2"/>
</dbReference>
<dbReference type="OrthoDB" id="298012at2759"/>
<dbReference type="InterPro" id="IPR036291">
    <property type="entry name" value="NAD(P)-bd_dom_sf"/>
</dbReference>
<sequence>MGGGPEVPLRGREKELLLCVLPWPESTSEKVIKEITDEFPYIDLHYVQEHYQNKADRGKVVIPEELYKRARVLATLSWLPPSASAVPDLDLIQFFSAGTNHVAQHPIYKDSEIPLTTASGVHGPQIAEWVVMMFLIHGHHYISLYEAQKRKEWVNMSGRTVRDAVGQRVGILGYGSIGRQVARVAKAMGCDVIAYTASPRTTPDSKKDNGFIVPGTGDPDGILPSAWFSGTDKDSLHEFLKQDIDLLVLSVPLTKATTHMLSTEEFTLLEKSNAHGTYVANISRGGIIDQPALIKALENKQISGAALDVTDPEPLPSDDPLWSAPNVLITPHVSGGTEAYAERAFQVLKENLRRRRDGGKLVNQIDRKRGY</sequence>
<dbReference type="Gene3D" id="3.40.50.720">
    <property type="entry name" value="NAD(P)-binding Rossmann-like Domain"/>
    <property type="match status" value="2"/>
</dbReference>
<dbReference type="Proteomes" id="UP000193144">
    <property type="component" value="Unassembled WGS sequence"/>
</dbReference>
<gene>
    <name evidence="4" type="ORF">BCR34DRAFT_488191</name>
</gene>
<reference evidence="4 5" key="1">
    <citation type="submission" date="2016-07" db="EMBL/GenBank/DDBJ databases">
        <title>Pervasive Adenine N6-methylation of Active Genes in Fungi.</title>
        <authorList>
            <consortium name="DOE Joint Genome Institute"/>
            <person name="Mondo S.J."/>
            <person name="Dannebaum R.O."/>
            <person name="Kuo R.C."/>
            <person name="Labutti K."/>
            <person name="Haridas S."/>
            <person name="Kuo A."/>
            <person name="Salamov A."/>
            <person name="Ahrendt S.R."/>
            <person name="Lipzen A."/>
            <person name="Sullivan W."/>
            <person name="Andreopoulos W.B."/>
            <person name="Clum A."/>
            <person name="Lindquist E."/>
            <person name="Daum C."/>
            <person name="Ramamoorthy G.K."/>
            <person name="Gryganskyi A."/>
            <person name="Culley D."/>
            <person name="Magnuson J.K."/>
            <person name="James T.Y."/>
            <person name="O'Malley M.A."/>
            <person name="Stajich J.E."/>
            <person name="Spatafora J.W."/>
            <person name="Visel A."/>
            <person name="Grigoriev I.V."/>
        </authorList>
    </citation>
    <scope>NUCLEOTIDE SEQUENCE [LARGE SCALE GENOMIC DNA]</scope>
    <source>
        <strain evidence="4 5">CBS 115471</strain>
    </source>
</reference>
<dbReference type="AlphaFoldDB" id="A0A1Y1ZG87"/>
<keyword evidence="5" id="KW-1185">Reference proteome</keyword>
<comment type="caution">
    <text evidence="4">The sequence shown here is derived from an EMBL/GenBank/DDBJ whole genome shotgun (WGS) entry which is preliminary data.</text>
</comment>
<dbReference type="EMBL" id="MCFA01000094">
    <property type="protein sequence ID" value="ORY08845.1"/>
    <property type="molecule type" value="Genomic_DNA"/>
</dbReference>